<gene>
    <name evidence="1" type="ORF">MENTE1834_LOCUS20364</name>
</gene>
<sequence>MSQNLDVDQCLKDKSDNSFESYPEFVELVALVHKYGDLLSLTPFSYFDLAMALKKEENASHSYDPSQGSNIYKKLNGLIITVNRWCRPKFNARLLFPPQPKLDEIEEEGSDNDVSNPQSREQSTSISNQNSDSKYQTSSKISSKKRIPDFLNLSTVDKLKLLCFLIDAQLACAHDANQLDETFTDDKQRIIPIAIDNSGRKFWYFCDTWLFIEEGNLFDVEEEEEKVNDLLNEAIESRRMFIKKIGAKKNNKNDIRKYLKNKPNKEIKQITVEKPKGTFTQRVLDEANKNLCTCPRFRVVAKNSDQLSNLIQAYTQGNANRSIVKKFEECLHCIQEIEKENIKKLEQEALIRQSSRIAILNEKKRQKAEESRRKASELAKLKKEEDEQKYLTESAFKLCEQSREQRLMQRQKRIQEQLDQEELVEAGIISPSSRSPYKDELSSIGSSTEENDYCKSYKPVKKMPRLPAYDWWNPGINANIILLKTFGIKSPLPSLTVATMLECSVLFLDEKNPIKSFQIFWENLF</sequence>
<accession>A0ACB0Z3X4</accession>
<evidence type="ECO:0000313" key="1">
    <source>
        <dbReference type="EMBL" id="CAK5073677.1"/>
    </source>
</evidence>
<protein>
    <submittedName>
        <fullName evidence="1">Uncharacterized protein</fullName>
    </submittedName>
</protein>
<organism evidence="1 2">
    <name type="scientific">Meloidogyne enterolobii</name>
    <name type="common">Root-knot nematode worm</name>
    <name type="synonym">Meloidogyne mayaguensis</name>
    <dbReference type="NCBI Taxonomy" id="390850"/>
    <lineage>
        <taxon>Eukaryota</taxon>
        <taxon>Metazoa</taxon>
        <taxon>Ecdysozoa</taxon>
        <taxon>Nematoda</taxon>
        <taxon>Chromadorea</taxon>
        <taxon>Rhabditida</taxon>
        <taxon>Tylenchina</taxon>
        <taxon>Tylenchomorpha</taxon>
        <taxon>Tylenchoidea</taxon>
        <taxon>Meloidogynidae</taxon>
        <taxon>Meloidogyninae</taxon>
        <taxon>Meloidogyne</taxon>
    </lineage>
</organism>
<keyword evidence="2" id="KW-1185">Reference proteome</keyword>
<proteinExistence type="predicted"/>
<reference evidence="1" key="1">
    <citation type="submission" date="2023-11" db="EMBL/GenBank/DDBJ databases">
        <authorList>
            <person name="Poullet M."/>
        </authorList>
    </citation>
    <scope>NUCLEOTIDE SEQUENCE</scope>
    <source>
        <strain evidence="1">E1834</strain>
    </source>
</reference>
<comment type="caution">
    <text evidence="1">The sequence shown here is derived from an EMBL/GenBank/DDBJ whole genome shotgun (WGS) entry which is preliminary data.</text>
</comment>
<dbReference type="EMBL" id="CAVMJV010000024">
    <property type="protein sequence ID" value="CAK5073677.1"/>
    <property type="molecule type" value="Genomic_DNA"/>
</dbReference>
<evidence type="ECO:0000313" key="2">
    <source>
        <dbReference type="Proteomes" id="UP001497535"/>
    </source>
</evidence>
<name>A0ACB0Z3X4_MELEN</name>
<dbReference type="Proteomes" id="UP001497535">
    <property type="component" value="Unassembled WGS sequence"/>
</dbReference>